<comment type="caution">
    <text evidence="3">The sequence shown here is derived from an EMBL/GenBank/DDBJ whole genome shotgun (WGS) entry which is preliminary data.</text>
</comment>
<dbReference type="InterPro" id="IPR003961">
    <property type="entry name" value="FN3_dom"/>
</dbReference>
<evidence type="ECO:0000256" key="1">
    <source>
        <dbReference type="SAM" id="Phobius"/>
    </source>
</evidence>
<protein>
    <recommendedName>
        <fullName evidence="2">Fibronectin type-III domain-containing protein</fullName>
    </recommendedName>
</protein>
<dbReference type="InterPro" id="IPR013783">
    <property type="entry name" value="Ig-like_fold"/>
</dbReference>
<feature type="domain" description="Fibronectin type-III" evidence="2">
    <location>
        <begin position="78"/>
        <end position="176"/>
    </location>
</feature>
<evidence type="ECO:0000313" key="3">
    <source>
        <dbReference type="EMBL" id="KAK7020110.1"/>
    </source>
</evidence>
<dbReference type="AlphaFoldDB" id="A0AAN8WJE0"/>
<dbReference type="PROSITE" id="PS50853">
    <property type="entry name" value="FN3"/>
    <property type="match status" value="2"/>
</dbReference>
<dbReference type="CDD" id="cd00063">
    <property type="entry name" value="FN3"/>
    <property type="match status" value="2"/>
</dbReference>
<reference evidence="3 4" key="1">
    <citation type="submission" date="2023-11" db="EMBL/GenBank/DDBJ databases">
        <title>Halocaridina rubra genome assembly.</title>
        <authorList>
            <person name="Smith C."/>
        </authorList>
    </citation>
    <scope>NUCLEOTIDE SEQUENCE [LARGE SCALE GENOMIC DNA]</scope>
    <source>
        <strain evidence="3">EP-1</strain>
        <tissue evidence="3">Whole</tissue>
    </source>
</reference>
<proteinExistence type="predicted"/>
<evidence type="ECO:0000259" key="2">
    <source>
        <dbReference type="PROSITE" id="PS50853"/>
    </source>
</evidence>
<name>A0AAN8WJE0_HALRR</name>
<feature type="domain" description="Fibronectin type-III" evidence="2">
    <location>
        <begin position="1"/>
        <end position="69"/>
    </location>
</feature>
<organism evidence="3 4">
    <name type="scientific">Halocaridina rubra</name>
    <name type="common">Hawaiian red shrimp</name>
    <dbReference type="NCBI Taxonomy" id="373956"/>
    <lineage>
        <taxon>Eukaryota</taxon>
        <taxon>Metazoa</taxon>
        <taxon>Ecdysozoa</taxon>
        <taxon>Arthropoda</taxon>
        <taxon>Crustacea</taxon>
        <taxon>Multicrustacea</taxon>
        <taxon>Malacostraca</taxon>
        <taxon>Eumalacostraca</taxon>
        <taxon>Eucarida</taxon>
        <taxon>Decapoda</taxon>
        <taxon>Pleocyemata</taxon>
        <taxon>Caridea</taxon>
        <taxon>Atyoidea</taxon>
        <taxon>Atyidae</taxon>
        <taxon>Halocaridina</taxon>
    </lineage>
</organism>
<keyword evidence="4" id="KW-1185">Reference proteome</keyword>
<feature type="transmembrane region" description="Helical" evidence="1">
    <location>
        <begin position="200"/>
        <end position="225"/>
    </location>
</feature>
<dbReference type="SUPFAM" id="SSF49265">
    <property type="entry name" value="Fibronectin type III"/>
    <property type="match status" value="1"/>
</dbReference>
<dbReference type="Pfam" id="PF00041">
    <property type="entry name" value="fn3"/>
    <property type="match status" value="1"/>
</dbReference>
<dbReference type="Gene3D" id="2.60.40.10">
    <property type="entry name" value="Immunoglobulins"/>
    <property type="match status" value="2"/>
</dbReference>
<accession>A0AAN8WJE0</accession>
<dbReference type="Proteomes" id="UP001381693">
    <property type="component" value="Unassembled WGS sequence"/>
</dbReference>
<sequence length="357" mass="40062">MVQYKEVPSNGNRGSRWMTVDEDIPSHINSYEVTGLETGRVYRFRIAAVYANNDNKLGKNSRRFLLEKDIAIHRPVYPPTIKSLLPQGPTAVKIDWEYEESSGVPVEGFFINYRESTIAGDYTKVTVLDPKARFYVISHLKANVSYNFKMQCFNLAGASDFSAIHKKNVAGLTVSTTLSPVLVSEVIPIVKSDDLNISNIYLYLILGAVLGLLLLIVIISSIIYACRNRNESQDNVRTTKYEDTARHIHRETTAYMLPQCQNNGQTQNGYLSHQGVVVAPLGREKVAMESSFIENNNHNIQRHEQCYLQSSQQVPSLSVVVEHPVSSEKLGKVDRRNSDELLESTAMSCSETDIVGR</sequence>
<gene>
    <name evidence="3" type="ORF">SK128_001864</name>
</gene>
<dbReference type="InterPro" id="IPR036116">
    <property type="entry name" value="FN3_sf"/>
</dbReference>
<keyword evidence="1" id="KW-1133">Transmembrane helix</keyword>
<evidence type="ECO:0000313" key="4">
    <source>
        <dbReference type="Proteomes" id="UP001381693"/>
    </source>
</evidence>
<keyword evidence="1" id="KW-0472">Membrane</keyword>
<dbReference type="EMBL" id="JAXCGZ010022969">
    <property type="protein sequence ID" value="KAK7020110.1"/>
    <property type="molecule type" value="Genomic_DNA"/>
</dbReference>
<keyword evidence="1" id="KW-0812">Transmembrane</keyword>